<evidence type="ECO:0000313" key="1">
    <source>
        <dbReference type="EMBL" id="CAB1444966.1"/>
    </source>
</evidence>
<keyword evidence="2" id="KW-1185">Reference proteome</keyword>
<name>A0A9N7V8Y8_PLEPL</name>
<sequence>MRGRHMGTVSSLVLRVKPNVSQPLHRVSLSAALEEEFCSGGGVLLRVRTSPVDSVKLDLQIYKLRGDELMESPSAAGRGVAAAASETRTVHDFHSTTIWIFQNQRSSDDSHMGRSSRLFEEKICVLEPRQVKNEAESAQVHLQTGSINH</sequence>
<evidence type="ECO:0000313" key="2">
    <source>
        <dbReference type="Proteomes" id="UP001153269"/>
    </source>
</evidence>
<accession>A0A9N7V8Y8</accession>
<dbReference type="Proteomes" id="UP001153269">
    <property type="component" value="Unassembled WGS sequence"/>
</dbReference>
<dbReference type="EMBL" id="CADEAL010003502">
    <property type="protein sequence ID" value="CAB1444966.1"/>
    <property type="molecule type" value="Genomic_DNA"/>
</dbReference>
<proteinExistence type="predicted"/>
<organism evidence="1 2">
    <name type="scientific">Pleuronectes platessa</name>
    <name type="common">European plaice</name>
    <dbReference type="NCBI Taxonomy" id="8262"/>
    <lineage>
        <taxon>Eukaryota</taxon>
        <taxon>Metazoa</taxon>
        <taxon>Chordata</taxon>
        <taxon>Craniata</taxon>
        <taxon>Vertebrata</taxon>
        <taxon>Euteleostomi</taxon>
        <taxon>Actinopterygii</taxon>
        <taxon>Neopterygii</taxon>
        <taxon>Teleostei</taxon>
        <taxon>Neoteleostei</taxon>
        <taxon>Acanthomorphata</taxon>
        <taxon>Carangaria</taxon>
        <taxon>Pleuronectiformes</taxon>
        <taxon>Pleuronectoidei</taxon>
        <taxon>Pleuronectidae</taxon>
        <taxon>Pleuronectes</taxon>
    </lineage>
</organism>
<comment type="caution">
    <text evidence="1">The sequence shown here is derived from an EMBL/GenBank/DDBJ whole genome shotgun (WGS) entry which is preliminary data.</text>
</comment>
<gene>
    <name evidence="1" type="ORF">PLEPLA_LOCUS32696</name>
</gene>
<dbReference type="AlphaFoldDB" id="A0A9N7V8Y8"/>
<protein>
    <submittedName>
        <fullName evidence="1">Uncharacterized protein</fullName>
    </submittedName>
</protein>
<reference evidence="1" key="1">
    <citation type="submission" date="2020-03" db="EMBL/GenBank/DDBJ databases">
        <authorList>
            <person name="Weist P."/>
        </authorList>
    </citation>
    <scope>NUCLEOTIDE SEQUENCE</scope>
</reference>